<keyword evidence="11" id="KW-1185">Reference proteome</keyword>
<evidence type="ECO:0000313" key="10">
    <source>
        <dbReference type="EMBL" id="MBN7773668.1"/>
    </source>
</evidence>
<keyword evidence="7 9" id="KW-1133">Transmembrane helix</keyword>
<comment type="subcellular location">
    <subcellularLocation>
        <location evidence="1 9">Cell membrane</location>
        <topology evidence="1 9">Multi-pass membrane protein</topology>
    </subcellularLocation>
</comment>
<comment type="caution">
    <text evidence="10">The sequence shown here is derived from an EMBL/GenBank/DDBJ whole genome shotgun (WGS) entry which is preliminary data.</text>
</comment>
<reference evidence="10" key="1">
    <citation type="submission" date="2021-02" db="EMBL/GenBank/DDBJ databases">
        <title>Abyssanaerobacter marinus gen.nov., sp., nov, anaerobic bacterium isolated from the Onnuri vent field of Indian Ocean and suggestion of Mogibacteriaceae fam. nov., and proposal of reclassification of ambiguous this family's genus member.</title>
        <authorList>
            <person name="Kim Y.J."/>
            <person name="Yang J.-A."/>
        </authorList>
    </citation>
    <scope>NUCLEOTIDE SEQUENCE</scope>
    <source>
        <strain evidence="10">DSM 2634</strain>
    </source>
</reference>
<evidence type="ECO:0000256" key="1">
    <source>
        <dbReference type="ARBA" id="ARBA00004651"/>
    </source>
</evidence>
<gene>
    <name evidence="9" type="primary">ecfT</name>
    <name evidence="10" type="ORF">JYB65_09875</name>
</gene>
<feature type="transmembrane region" description="Helical" evidence="9">
    <location>
        <begin position="149"/>
        <end position="167"/>
    </location>
</feature>
<dbReference type="AlphaFoldDB" id="A0A939IJJ4"/>
<evidence type="ECO:0000256" key="5">
    <source>
        <dbReference type="ARBA" id="ARBA00022475"/>
    </source>
</evidence>
<evidence type="ECO:0000256" key="6">
    <source>
        <dbReference type="ARBA" id="ARBA00022692"/>
    </source>
</evidence>
<evidence type="ECO:0000256" key="9">
    <source>
        <dbReference type="HAMAP-Rule" id="MF_01461"/>
    </source>
</evidence>
<comment type="similarity">
    <text evidence="2 9">Belongs to the energy-coupling factor EcfT family.</text>
</comment>
<dbReference type="EMBL" id="JAFJZZ010000004">
    <property type="protein sequence ID" value="MBN7773668.1"/>
    <property type="molecule type" value="Genomic_DNA"/>
</dbReference>
<evidence type="ECO:0000256" key="8">
    <source>
        <dbReference type="ARBA" id="ARBA00023136"/>
    </source>
</evidence>
<feature type="transmembrane region" description="Helical" evidence="9">
    <location>
        <begin position="69"/>
        <end position="86"/>
    </location>
</feature>
<feature type="transmembrane region" description="Helical" evidence="9">
    <location>
        <begin position="30"/>
        <end position="57"/>
    </location>
</feature>
<keyword evidence="6 9" id="KW-0812">Transmembrane</keyword>
<comment type="function">
    <text evidence="9">Transmembrane (T) component of an energy-coupling factor (ECF) ABC-transporter complex. Unlike classic ABC transporters this ECF transporter provides the energy necessary to transport a number of different substrates.</text>
</comment>
<feature type="transmembrane region" description="Helical" evidence="9">
    <location>
        <begin position="248"/>
        <end position="267"/>
    </location>
</feature>
<evidence type="ECO:0000256" key="3">
    <source>
        <dbReference type="ARBA" id="ARBA00014042"/>
    </source>
</evidence>
<evidence type="ECO:0000256" key="4">
    <source>
        <dbReference type="ARBA" id="ARBA00022448"/>
    </source>
</evidence>
<dbReference type="Pfam" id="PF02361">
    <property type="entry name" value="CbiQ"/>
    <property type="match status" value="1"/>
</dbReference>
<dbReference type="GO" id="GO:0022857">
    <property type="term" value="F:transmembrane transporter activity"/>
    <property type="evidence" value="ECO:0007669"/>
    <property type="project" value="UniProtKB-UniRule"/>
</dbReference>
<dbReference type="RefSeq" id="WP_206582510.1">
    <property type="nucleotide sequence ID" value="NZ_JAFJZZ010000004.1"/>
</dbReference>
<proteinExistence type="inferred from homology"/>
<name>A0A939IJJ4_CLOAM</name>
<dbReference type="InterPro" id="IPR051611">
    <property type="entry name" value="ECF_transporter_component"/>
</dbReference>
<dbReference type="PANTHER" id="PTHR34857">
    <property type="entry name" value="SLL0384 PROTEIN"/>
    <property type="match status" value="1"/>
</dbReference>
<comment type="subunit">
    <text evidence="9">Forms a stable energy-coupling factor (ECF) transporter complex composed of 2 membrane-embedded substrate-binding proteins (S component), 2 ATP-binding proteins (A component) and 2 transmembrane proteins (T component).</text>
</comment>
<keyword evidence="4 9" id="KW-0813">Transport</keyword>
<dbReference type="InterPro" id="IPR024919">
    <property type="entry name" value="EcfT"/>
</dbReference>
<accession>A0A939IJJ4</accession>
<dbReference type="HAMAP" id="MF_01461">
    <property type="entry name" value="EcfT"/>
    <property type="match status" value="1"/>
</dbReference>
<dbReference type="PANTHER" id="PTHR34857:SF2">
    <property type="entry name" value="SLL0384 PROTEIN"/>
    <property type="match status" value="1"/>
</dbReference>
<evidence type="ECO:0000313" key="11">
    <source>
        <dbReference type="Proteomes" id="UP000664545"/>
    </source>
</evidence>
<feature type="transmembrane region" description="Helical" evidence="9">
    <location>
        <begin position="106"/>
        <end position="128"/>
    </location>
</feature>
<dbReference type="GO" id="GO:0005886">
    <property type="term" value="C:plasma membrane"/>
    <property type="evidence" value="ECO:0007669"/>
    <property type="project" value="UniProtKB-SubCell"/>
</dbReference>
<protein>
    <recommendedName>
        <fullName evidence="3 9">Energy-coupling factor transporter transmembrane protein EcfT</fullName>
        <shortName evidence="9">ECF transporter T component EcfT</shortName>
    </recommendedName>
</protein>
<dbReference type="Proteomes" id="UP000664545">
    <property type="component" value="Unassembled WGS sequence"/>
</dbReference>
<dbReference type="InterPro" id="IPR003339">
    <property type="entry name" value="ABC/ECF_trnsptr_transmembrane"/>
</dbReference>
<keyword evidence="8 9" id="KW-0472">Membrane</keyword>
<evidence type="ECO:0000256" key="7">
    <source>
        <dbReference type="ARBA" id="ARBA00022989"/>
    </source>
</evidence>
<sequence>MIRDITLGQYYPNESPIHKLDPRVKIVGTFLYIIALFVVTDFIGFVLSSLALAIVIAISKVPFRFIAKGLKPVFLIIAFTFLINMFMTDGQTLYQLGFLRLTKEGLYNACFMGSRLILLIFGSSVLTLTTKPISLTDGMEYLLNPLKKFGVPAHELAMMMTIALRFIPTLLEETDKIMKAQMARGADFESGNIMKRAKGLIPLLVPLFISAFRIAQDLAMAMEARCYRGGEHRTRLHEMKLKGRDTTAIVILIMFLALIIFESHILWRIV</sequence>
<dbReference type="CDD" id="cd16914">
    <property type="entry name" value="EcfT"/>
    <property type="match status" value="1"/>
</dbReference>
<keyword evidence="5 9" id="KW-1003">Cell membrane</keyword>
<organism evidence="10 11">
    <name type="scientific">Clostridium aminobutyricum</name>
    <dbReference type="NCBI Taxonomy" id="33953"/>
    <lineage>
        <taxon>Bacteria</taxon>
        <taxon>Bacillati</taxon>
        <taxon>Bacillota</taxon>
        <taxon>Clostridia</taxon>
        <taxon>Eubacteriales</taxon>
        <taxon>Clostridiaceae</taxon>
        <taxon>Clostridium</taxon>
    </lineage>
</organism>
<evidence type="ECO:0000256" key="2">
    <source>
        <dbReference type="ARBA" id="ARBA00005660"/>
    </source>
</evidence>